<keyword evidence="3" id="KW-1185">Reference proteome</keyword>
<accession>A0ABN8LCI5</accession>
<sequence length="695" mass="79422">MNNENSVEGDHQSLINILLQNPEDFNLKQKPSGIRENKMFTLDMREIPISSAKADDNGAYISKGSVTKFYMYNEEGSRTSHKDGNGVWYVNIRDSKGYRKEIVPANEIYELKREYHTSKSNPKFSRAITTIKGYAEKEPRPFYVVTYKWADGADQRFDLPRHGNATKPTSGQYYRKDPSLFSKVDNLIAKGLSTDQVYNSIARAGASTVSEAIPGPKLIDNRKLLSKKETSTSSSSKKQFKSEAEEMISCLQSVPFLQSVTLTKESYVAFNSLSNMINDLYRFCVNGNSVLRVDTTFELVEGLWLTDTTYTNEALIDLKGKNPEFPGPSFWHFHKTRECYRRFAGEIVIKKPELLKIKKIGHDLDKALSQGLCDVFNEAKRLWCTQHMQERDVHKLKTLGCTQRSQSRAMSDIYGTQDAILHEWPRIKTQASEEENGRRGRPQRDRSRYCPEFYLEEERAIQGLGKYRLAPGYDHFQVDAVKWNRWGPARQAQHLEAFRGFVACSYDTYAKPKSAGLKATPPSKKRRAQLPEPELFSERTTPAACKKVAVSPLVISKVGKEAEWKVQPKKDSRNLELLDPDRISGKQFELVSRLDNKRCPKSVQRCEQCRVAFQQADIVLVKTVGVRERTDKSGKLVKYTGNVYLHFLTKCLKEFDQNFKFSAVTVPSKTLKFLPDGSRENLEAKGLKVEYDEEQ</sequence>
<dbReference type="EMBL" id="CALNXI010000014">
    <property type="protein sequence ID" value="CAH3014782.1"/>
    <property type="molecule type" value="Genomic_DNA"/>
</dbReference>
<organism evidence="2 3">
    <name type="scientific">Porites evermanni</name>
    <dbReference type="NCBI Taxonomy" id="104178"/>
    <lineage>
        <taxon>Eukaryota</taxon>
        <taxon>Metazoa</taxon>
        <taxon>Cnidaria</taxon>
        <taxon>Anthozoa</taxon>
        <taxon>Hexacorallia</taxon>
        <taxon>Scleractinia</taxon>
        <taxon>Fungiina</taxon>
        <taxon>Poritidae</taxon>
        <taxon>Porites</taxon>
    </lineage>
</organism>
<gene>
    <name evidence="2" type="ORF">PEVE_00006172</name>
</gene>
<proteinExistence type="predicted"/>
<evidence type="ECO:0000313" key="3">
    <source>
        <dbReference type="Proteomes" id="UP001159427"/>
    </source>
</evidence>
<feature type="region of interest" description="Disordered" evidence="1">
    <location>
        <begin position="514"/>
        <end position="533"/>
    </location>
</feature>
<comment type="caution">
    <text evidence="2">The sequence shown here is derived from an EMBL/GenBank/DDBJ whole genome shotgun (WGS) entry which is preliminary data.</text>
</comment>
<evidence type="ECO:0000256" key="1">
    <source>
        <dbReference type="SAM" id="MobiDB-lite"/>
    </source>
</evidence>
<name>A0ABN8LCI5_9CNID</name>
<dbReference type="Proteomes" id="UP001159427">
    <property type="component" value="Unassembled WGS sequence"/>
</dbReference>
<protein>
    <submittedName>
        <fullName evidence="2">Uncharacterized protein</fullName>
    </submittedName>
</protein>
<evidence type="ECO:0000313" key="2">
    <source>
        <dbReference type="EMBL" id="CAH3014782.1"/>
    </source>
</evidence>
<reference evidence="2 3" key="1">
    <citation type="submission" date="2022-05" db="EMBL/GenBank/DDBJ databases">
        <authorList>
            <consortium name="Genoscope - CEA"/>
            <person name="William W."/>
        </authorList>
    </citation>
    <scope>NUCLEOTIDE SEQUENCE [LARGE SCALE GENOMIC DNA]</scope>
</reference>